<dbReference type="OrthoDB" id="6401356at2"/>
<organism evidence="1 2">
    <name type="scientific">Thalassotalea euphylliae</name>
    <dbReference type="NCBI Taxonomy" id="1655234"/>
    <lineage>
        <taxon>Bacteria</taxon>
        <taxon>Pseudomonadati</taxon>
        <taxon>Pseudomonadota</taxon>
        <taxon>Gammaproteobacteria</taxon>
        <taxon>Alteromonadales</taxon>
        <taxon>Colwelliaceae</taxon>
        <taxon>Thalassotalea</taxon>
    </lineage>
</organism>
<name>A0A3E0TSA5_9GAMM</name>
<comment type="caution">
    <text evidence="1">The sequence shown here is derived from an EMBL/GenBank/DDBJ whole genome shotgun (WGS) entry which is preliminary data.</text>
</comment>
<dbReference type="AlphaFoldDB" id="A0A3E0TSA5"/>
<dbReference type="EMBL" id="QUOU01000001">
    <property type="protein sequence ID" value="REL27207.1"/>
    <property type="molecule type" value="Genomic_DNA"/>
</dbReference>
<accession>A0A3E0TSA5</accession>
<evidence type="ECO:0000313" key="2">
    <source>
        <dbReference type="Proteomes" id="UP000256478"/>
    </source>
</evidence>
<protein>
    <submittedName>
        <fullName evidence="1">Uncharacterized protein</fullName>
    </submittedName>
</protein>
<reference evidence="1 2" key="1">
    <citation type="submission" date="2018-08" db="EMBL/GenBank/DDBJ databases">
        <title>Thalassotalea euphylliae genome.</title>
        <authorList>
            <person name="Summers S."/>
            <person name="Rice S.A."/>
            <person name="Freckelton M.L."/>
            <person name="Nedved B.T."/>
            <person name="Hadfield M.G."/>
        </authorList>
    </citation>
    <scope>NUCLEOTIDE SEQUENCE [LARGE SCALE GENOMIC DNA]</scope>
    <source>
        <strain evidence="1 2">H1</strain>
    </source>
</reference>
<sequence>MKNFVSSHTYHHLNLDARVKPNRARVKLNIVDKKDPDTWYMTFSKNKVDNFVTYIQRGQEKLTASIYVHVRGDAKLSFAKSGSASCQQVFDGVLFAAGNEQMQKLNAIETELEGDDLLRITIIPSDFWYTNSRSQNAHYAGNKVGFRFVMRDREDNLFFSHDPMIILPDWEPN</sequence>
<dbReference type="RefSeq" id="WP_116008291.1">
    <property type="nucleotide sequence ID" value="NZ_QUOU01000001.1"/>
</dbReference>
<gene>
    <name evidence="1" type="ORF">DXX93_11935</name>
</gene>
<evidence type="ECO:0000313" key="1">
    <source>
        <dbReference type="EMBL" id="REL27207.1"/>
    </source>
</evidence>
<dbReference type="Proteomes" id="UP000256478">
    <property type="component" value="Unassembled WGS sequence"/>
</dbReference>
<proteinExistence type="predicted"/>